<dbReference type="Gene3D" id="3.90.120.10">
    <property type="entry name" value="DNA Methylase, subunit A, domain 2"/>
    <property type="match status" value="1"/>
</dbReference>
<gene>
    <name evidence="7" type="ORF">ACFFJ3_03890</name>
</gene>
<comment type="caution">
    <text evidence="7">The sequence shown here is derived from an EMBL/GenBank/DDBJ whole genome shotgun (WGS) entry which is preliminary data.</text>
</comment>
<organism evidence="7 8">
    <name type="scientific">Serratia aquatilis</name>
    <dbReference type="NCBI Taxonomy" id="1737515"/>
    <lineage>
        <taxon>Bacteria</taxon>
        <taxon>Pseudomonadati</taxon>
        <taxon>Pseudomonadota</taxon>
        <taxon>Gammaproteobacteria</taxon>
        <taxon>Enterobacterales</taxon>
        <taxon>Yersiniaceae</taxon>
        <taxon>Serratia</taxon>
    </lineage>
</organism>
<reference evidence="7 8" key="1">
    <citation type="submission" date="2024-09" db="EMBL/GenBank/DDBJ databases">
        <authorList>
            <person name="Sun Q."/>
            <person name="Mori K."/>
        </authorList>
    </citation>
    <scope>NUCLEOTIDE SEQUENCE [LARGE SCALE GENOMIC DNA]</scope>
    <source>
        <strain evidence="7 8">CCM 8626</strain>
    </source>
</reference>
<keyword evidence="2 7" id="KW-0489">Methyltransferase</keyword>
<evidence type="ECO:0000256" key="4">
    <source>
        <dbReference type="ARBA" id="ARBA00022691"/>
    </source>
</evidence>
<protein>
    <recommendedName>
        <fullName evidence="1">DNA (cytosine-5-)-methyltransferase</fullName>
        <ecNumber evidence="1">2.1.1.37</ecNumber>
    </recommendedName>
</protein>
<dbReference type="GO" id="GO:0008168">
    <property type="term" value="F:methyltransferase activity"/>
    <property type="evidence" value="ECO:0007669"/>
    <property type="project" value="UniProtKB-KW"/>
</dbReference>
<dbReference type="InterPro" id="IPR001525">
    <property type="entry name" value="C5_MeTfrase"/>
</dbReference>
<dbReference type="InterPro" id="IPR029063">
    <property type="entry name" value="SAM-dependent_MTases_sf"/>
</dbReference>
<evidence type="ECO:0000256" key="3">
    <source>
        <dbReference type="ARBA" id="ARBA00022679"/>
    </source>
</evidence>
<name>A0ABV6E9V3_9GAMM</name>
<keyword evidence="8" id="KW-1185">Reference proteome</keyword>
<dbReference type="Pfam" id="PF00145">
    <property type="entry name" value="DNA_methylase"/>
    <property type="match status" value="2"/>
</dbReference>
<dbReference type="PANTHER" id="PTHR10629:SF52">
    <property type="entry name" value="DNA (CYTOSINE-5)-METHYLTRANSFERASE 1"/>
    <property type="match status" value="1"/>
</dbReference>
<dbReference type="EC" id="2.1.1.37" evidence="1"/>
<sequence>MREIIVDNFAGGGGASTGIEMATGRSVDIAINHDPHAIAMHETNHPDTLHYCESVFDIDPVVATAGKPVGLAWFSPDCRHFSKAKGGAPVKKEIRGLAWVKIGWILKVRPRMTAMENVEEFKTWGPLITDAHGNDYPCPKRIGETFAGFVAMLTTGIAADHPALVECCEVLGIEKGSEDHRKLIAGLGYVVEYRELRACDYGAPTIRKRFFMLARCDGSPIVWPEPTHGDPKSQEVKSGRLKPWRTAAEIIDWSIPTKSIFGRKKDLADNTLRRIVKGLQRFVINNPDPYIVQIGQTGFGGDGRQYAVEQPLTTITSKAEHLLIEPYVVKSNHTSNKTKYDCFRGQSGRLPLQTITQTHGFGIAAPVVVRQFGNSTSQSVDAPVGTVMPGGGGKTQIAAAVLVGTGGNEGQMRAKSVTKPYQTITSVSRVNAVSAVLVGAGGPKYSGKPRAADSPMITLPTTSHTALASATLIQMGYGERKGQNPRVLDLDKPLGTVVAGGIKHAVVAANLVKHYGGNYTGAGLGLDEPLHTVTKVDHHGLCTSHLVHLRGTCKDGRLITEPVPTIMAGGQHNGHVQAFLTKYYGTATAVDVAEPVHAVTTKDRMALTETQCGQEPLSEEQRYGAWWCARLLEKFSDEPDVIHLFPAKRPSYIRVGEYIIVDICMRMLEPRELYRAQGFPDWYIIDQDYRGKKYSKAAQVARCGNAVPPPFAEALVRANLPEMCVVREEQAA</sequence>
<proteinExistence type="predicted"/>
<comment type="catalytic activity">
    <reaction evidence="6">
        <text>a 2'-deoxycytidine in DNA + S-adenosyl-L-methionine = a 5-methyl-2'-deoxycytidine in DNA + S-adenosyl-L-homocysteine + H(+)</text>
        <dbReference type="Rhea" id="RHEA:13681"/>
        <dbReference type="Rhea" id="RHEA-COMP:11369"/>
        <dbReference type="Rhea" id="RHEA-COMP:11370"/>
        <dbReference type="ChEBI" id="CHEBI:15378"/>
        <dbReference type="ChEBI" id="CHEBI:57856"/>
        <dbReference type="ChEBI" id="CHEBI:59789"/>
        <dbReference type="ChEBI" id="CHEBI:85452"/>
        <dbReference type="ChEBI" id="CHEBI:85454"/>
        <dbReference type="EC" id="2.1.1.37"/>
    </reaction>
</comment>
<dbReference type="GO" id="GO:0032259">
    <property type="term" value="P:methylation"/>
    <property type="evidence" value="ECO:0007669"/>
    <property type="project" value="UniProtKB-KW"/>
</dbReference>
<evidence type="ECO:0000256" key="6">
    <source>
        <dbReference type="ARBA" id="ARBA00047422"/>
    </source>
</evidence>
<dbReference type="PANTHER" id="PTHR10629">
    <property type="entry name" value="CYTOSINE-SPECIFIC METHYLTRANSFERASE"/>
    <property type="match status" value="1"/>
</dbReference>
<dbReference type="EMBL" id="JBHLXG010000003">
    <property type="protein sequence ID" value="MFC0225653.1"/>
    <property type="molecule type" value="Genomic_DNA"/>
</dbReference>
<keyword evidence="5" id="KW-0680">Restriction system</keyword>
<evidence type="ECO:0000256" key="5">
    <source>
        <dbReference type="ARBA" id="ARBA00022747"/>
    </source>
</evidence>
<evidence type="ECO:0000256" key="1">
    <source>
        <dbReference type="ARBA" id="ARBA00011975"/>
    </source>
</evidence>
<evidence type="ECO:0000313" key="8">
    <source>
        <dbReference type="Proteomes" id="UP001589792"/>
    </source>
</evidence>
<dbReference type="RefSeq" id="WP_380673148.1">
    <property type="nucleotide sequence ID" value="NZ_CP173186.1"/>
</dbReference>
<dbReference type="Proteomes" id="UP001589792">
    <property type="component" value="Unassembled WGS sequence"/>
</dbReference>
<dbReference type="SUPFAM" id="SSF53335">
    <property type="entry name" value="S-adenosyl-L-methionine-dependent methyltransferases"/>
    <property type="match status" value="1"/>
</dbReference>
<keyword evidence="4" id="KW-0949">S-adenosyl-L-methionine</keyword>
<accession>A0ABV6E9V3</accession>
<dbReference type="InterPro" id="IPR050390">
    <property type="entry name" value="C5-Methyltransferase"/>
</dbReference>
<evidence type="ECO:0000256" key="2">
    <source>
        <dbReference type="ARBA" id="ARBA00022603"/>
    </source>
</evidence>
<dbReference type="Gene3D" id="3.40.50.150">
    <property type="entry name" value="Vaccinia Virus protein VP39"/>
    <property type="match status" value="1"/>
</dbReference>
<keyword evidence="3" id="KW-0808">Transferase</keyword>
<evidence type="ECO:0000313" key="7">
    <source>
        <dbReference type="EMBL" id="MFC0225653.1"/>
    </source>
</evidence>